<dbReference type="RefSeq" id="WP_155693526.1">
    <property type="nucleotide sequence ID" value="NZ_WOCD01000001.1"/>
</dbReference>
<dbReference type="AlphaFoldDB" id="A0A6N8F4B3"/>
<evidence type="ECO:0000313" key="1">
    <source>
        <dbReference type="EMBL" id="MUH71103.1"/>
    </source>
</evidence>
<name>A0A6N8F4B3_9GAMM</name>
<dbReference type="OrthoDB" id="5899712at2"/>
<accession>A0A6N8F4B3</accession>
<sequence>MLFAIIVGLILGLVVIVVVTNTMQQQKKKQEEERRREIIKFRAIIDETEEAVQNAAGIPLSKEGYAILLNRELSALKGMQELTPGNKEVGNRIQQVQTKINSGDFAAGDAESMTLPENEKQLIGIIQGIKKFRIILRSEHGKGRISSEIFVKEDKKFEKLQLRINIETQMRRGKVAMSKNMSGSARQYFEKAKLTLEKQNYADEYIITRLGEIEELLSQIAKDLKSANLDDVKKKQSEENDDLDALFAPKKKW</sequence>
<evidence type="ECO:0008006" key="3">
    <source>
        <dbReference type="Google" id="ProtNLM"/>
    </source>
</evidence>
<evidence type="ECO:0000313" key="2">
    <source>
        <dbReference type="Proteomes" id="UP000439994"/>
    </source>
</evidence>
<dbReference type="Proteomes" id="UP000439994">
    <property type="component" value="Unassembled WGS sequence"/>
</dbReference>
<organism evidence="1 2">
    <name type="scientific">Psychrosphaera haliotis</name>
    <dbReference type="NCBI Taxonomy" id="555083"/>
    <lineage>
        <taxon>Bacteria</taxon>
        <taxon>Pseudomonadati</taxon>
        <taxon>Pseudomonadota</taxon>
        <taxon>Gammaproteobacteria</taxon>
        <taxon>Alteromonadales</taxon>
        <taxon>Pseudoalteromonadaceae</taxon>
        <taxon>Psychrosphaera</taxon>
    </lineage>
</organism>
<gene>
    <name evidence="1" type="ORF">GNP35_00485</name>
</gene>
<reference evidence="1 2" key="1">
    <citation type="submission" date="2019-11" db="EMBL/GenBank/DDBJ databases">
        <title>P. haliotis isolates from Z. marina roots.</title>
        <authorList>
            <person name="Cohen M."/>
            <person name="Jospin G."/>
            <person name="Eisen J.A."/>
            <person name="Coil D.A."/>
        </authorList>
    </citation>
    <scope>NUCLEOTIDE SEQUENCE [LARGE SCALE GENOMIC DNA]</scope>
    <source>
        <strain evidence="1 2">UCD-MCMsp1aY</strain>
    </source>
</reference>
<dbReference type="EMBL" id="WOCD01000001">
    <property type="protein sequence ID" value="MUH71103.1"/>
    <property type="molecule type" value="Genomic_DNA"/>
</dbReference>
<proteinExistence type="predicted"/>
<comment type="caution">
    <text evidence="1">The sequence shown here is derived from an EMBL/GenBank/DDBJ whole genome shotgun (WGS) entry which is preliminary data.</text>
</comment>
<protein>
    <recommendedName>
        <fullName evidence="3">DNA repair protein</fullName>
    </recommendedName>
</protein>
<keyword evidence="2" id="KW-1185">Reference proteome</keyword>